<name>A0A8S9RXA9_BRACR</name>
<organism evidence="2 3">
    <name type="scientific">Brassica cretica</name>
    <name type="common">Mustard</name>
    <dbReference type="NCBI Taxonomy" id="69181"/>
    <lineage>
        <taxon>Eukaryota</taxon>
        <taxon>Viridiplantae</taxon>
        <taxon>Streptophyta</taxon>
        <taxon>Embryophyta</taxon>
        <taxon>Tracheophyta</taxon>
        <taxon>Spermatophyta</taxon>
        <taxon>Magnoliopsida</taxon>
        <taxon>eudicotyledons</taxon>
        <taxon>Gunneridae</taxon>
        <taxon>Pentapetalae</taxon>
        <taxon>rosids</taxon>
        <taxon>malvids</taxon>
        <taxon>Brassicales</taxon>
        <taxon>Brassicaceae</taxon>
        <taxon>Brassiceae</taxon>
        <taxon>Brassica</taxon>
    </lineage>
</organism>
<dbReference type="AlphaFoldDB" id="A0A8S9RXA9"/>
<evidence type="ECO:0000313" key="3">
    <source>
        <dbReference type="Proteomes" id="UP000712600"/>
    </source>
</evidence>
<gene>
    <name evidence="1" type="ORF">F2Q68_00015550</name>
    <name evidence="2" type="ORF">F2Q69_00029354</name>
</gene>
<proteinExistence type="predicted"/>
<evidence type="ECO:0000313" key="2">
    <source>
        <dbReference type="EMBL" id="KAF3585083.1"/>
    </source>
</evidence>
<accession>A0A8S9RXA9</accession>
<sequence>MNLRSDTTSIRRQKMMKKKKEKKFRGKCIGAVILGEAMVTCMKDKYSSVVLRSRKLW</sequence>
<comment type="caution">
    <text evidence="2">The sequence shown here is derived from an EMBL/GenBank/DDBJ whole genome shotgun (WGS) entry which is preliminary data.</text>
</comment>
<dbReference type="Proteomes" id="UP000712281">
    <property type="component" value="Unassembled WGS sequence"/>
</dbReference>
<reference evidence="1" key="1">
    <citation type="submission" date="2019-12" db="EMBL/GenBank/DDBJ databases">
        <title>Genome sequencing and annotation of Brassica cretica.</title>
        <authorList>
            <person name="Studholme D.J."/>
            <person name="Sarris P.F."/>
        </authorList>
    </citation>
    <scope>NUCLEOTIDE SEQUENCE</scope>
    <source>
        <strain evidence="1">PFS-001/15</strain>
        <tissue evidence="1">Leaf</tissue>
    </source>
</reference>
<evidence type="ECO:0000313" key="1">
    <source>
        <dbReference type="EMBL" id="KAF2557879.1"/>
    </source>
</evidence>
<reference evidence="2" key="2">
    <citation type="submission" date="2019-12" db="EMBL/GenBank/DDBJ databases">
        <title>Genome sequencing and annotation of Brassica cretica.</title>
        <authorList>
            <person name="Studholme D.J."/>
            <person name="Sarris P."/>
        </authorList>
    </citation>
    <scope>NUCLEOTIDE SEQUENCE</scope>
    <source>
        <strain evidence="2">PFS-109/04</strain>
        <tissue evidence="2">Leaf</tissue>
    </source>
</reference>
<dbReference type="Proteomes" id="UP000712600">
    <property type="component" value="Unassembled WGS sequence"/>
</dbReference>
<protein>
    <submittedName>
        <fullName evidence="2">Uncharacterized protein</fullName>
    </submittedName>
</protein>
<dbReference type="EMBL" id="QGKW02001940">
    <property type="protein sequence ID" value="KAF2557879.1"/>
    <property type="molecule type" value="Genomic_DNA"/>
</dbReference>
<dbReference type="EMBL" id="QGKX02000088">
    <property type="protein sequence ID" value="KAF3585083.1"/>
    <property type="molecule type" value="Genomic_DNA"/>
</dbReference>